<evidence type="ECO:0000313" key="1">
    <source>
        <dbReference type="EMBL" id="PXF59989.1"/>
    </source>
</evidence>
<organism evidence="1 2">
    <name type="scientific">Candidatus Methanogaster sp</name>
    <dbReference type="NCBI Taxonomy" id="3386292"/>
    <lineage>
        <taxon>Archaea</taxon>
        <taxon>Methanobacteriati</taxon>
        <taxon>Methanobacteriota</taxon>
        <taxon>Stenosarchaea group</taxon>
        <taxon>Methanomicrobia</taxon>
        <taxon>Methanosarcinales</taxon>
        <taxon>ANME-2 cluster</taxon>
        <taxon>Candidatus Methanogasteraceae</taxon>
        <taxon>Candidatus Methanogaster</taxon>
    </lineage>
</organism>
<reference evidence="1" key="1">
    <citation type="submission" date="2018-01" db="EMBL/GenBank/DDBJ databases">
        <authorList>
            <person name="Krukenberg V."/>
        </authorList>
    </citation>
    <scope>NUCLEOTIDE SEQUENCE</scope>
    <source>
        <strain evidence="1">E20ANME2</strain>
    </source>
</reference>
<comment type="caution">
    <text evidence="1">The sequence shown here is derived from an EMBL/GenBank/DDBJ whole genome shotgun (WGS) entry which is preliminary data.</text>
</comment>
<accession>A0AC61L295</accession>
<proteinExistence type="predicted"/>
<sequence>MAGQSPGGTIYFAVLGIITTAFGLADLLVTASGSEFAYAGILVIPGDIFRGGWGGIIVLFAGLFYLSGIRNFDDIHQFAKVAMGSILIWVVAGCDIFAIILESIPSWNEETGPWFNTLPDFIAAYAPPYAPAVLLLPFSLVVIYYIRKRASEDGGAGIYHERNG</sequence>
<evidence type="ECO:0000313" key="2">
    <source>
        <dbReference type="Proteomes" id="UP000248329"/>
    </source>
</evidence>
<dbReference type="Proteomes" id="UP000248329">
    <property type="component" value="Unassembled WGS sequence"/>
</dbReference>
<gene>
    <name evidence="1" type="ORF">C4B59_10195</name>
</gene>
<protein>
    <submittedName>
        <fullName evidence="1">Uncharacterized protein</fullName>
    </submittedName>
</protein>
<dbReference type="EMBL" id="PQXF01000020">
    <property type="protein sequence ID" value="PXF59989.1"/>
    <property type="molecule type" value="Genomic_DNA"/>
</dbReference>
<name>A0AC61L295_9EURY</name>